<feature type="compositionally biased region" description="Polar residues" evidence="5">
    <location>
        <begin position="53"/>
        <end position="80"/>
    </location>
</feature>
<keyword evidence="3 4" id="KW-0539">Nucleus</keyword>
<evidence type="ECO:0000256" key="3">
    <source>
        <dbReference type="ARBA" id="ARBA00023242"/>
    </source>
</evidence>
<dbReference type="PROSITE" id="PS50071">
    <property type="entry name" value="HOMEOBOX_2"/>
    <property type="match status" value="1"/>
</dbReference>
<dbReference type="Proteomes" id="UP001186944">
    <property type="component" value="Unassembled WGS sequence"/>
</dbReference>
<feature type="compositionally biased region" description="Polar residues" evidence="5">
    <location>
        <begin position="313"/>
        <end position="368"/>
    </location>
</feature>
<name>A0AA89BXF5_PINIB</name>
<dbReference type="GO" id="GO:0003677">
    <property type="term" value="F:DNA binding"/>
    <property type="evidence" value="ECO:0007669"/>
    <property type="project" value="UniProtKB-UniRule"/>
</dbReference>
<dbReference type="SUPFAM" id="SSF46689">
    <property type="entry name" value="Homeodomain-like"/>
    <property type="match status" value="1"/>
</dbReference>
<feature type="region of interest" description="Disordered" evidence="5">
    <location>
        <begin position="34"/>
        <end position="80"/>
    </location>
</feature>
<evidence type="ECO:0000256" key="1">
    <source>
        <dbReference type="ARBA" id="ARBA00023125"/>
    </source>
</evidence>
<dbReference type="EMBL" id="VSWD01000006">
    <property type="protein sequence ID" value="KAK3100114.1"/>
    <property type="molecule type" value="Genomic_DNA"/>
</dbReference>
<dbReference type="InterPro" id="IPR008422">
    <property type="entry name" value="KN_HD"/>
</dbReference>
<dbReference type="InterPro" id="IPR001356">
    <property type="entry name" value="HD"/>
</dbReference>
<feature type="compositionally biased region" description="Polar residues" evidence="5">
    <location>
        <begin position="228"/>
        <end position="305"/>
    </location>
</feature>
<proteinExistence type="predicted"/>
<keyword evidence="8" id="KW-1185">Reference proteome</keyword>
<gene>
    <name evidence="7" type="ORF">FSP39_015009</name>
</gene>
<evidence type="ECO:0000259" key="6">
    <source>
        <dbReference type="PROSITE" id="PS50071"/>
    </source>
</evidence>
<accession>A0AA89BXF5</accession>
<sequence>MAENLYSLMTSPASPAPLTITASTTLEDVINATILHPQPNPPTHLPNPRGDPTTLTSTQADSQMGTPVTTRTQPLTYDTSPAETRFDDALFSLLHSPKKKTKLTSNPMFRDLQAILKADCSADATPNSLFQTLPTTNSNNSVISRELRLQQRLTKLSDYYPTQITQLSSFHKYQASMVETDRYRELHQIVNHQPSLRTAINHYYDQMLHQIMDRVEISISTMEEALTTTQYQPAPTQNSSVINSEPTQYSPATNSAPTQYQPTSTQYSPVTYSVPTQYQPTSTQYSSVTNSAPTQYPPSTNSAPTQYPPPTKSAPTQYHPSNNSAHTQYPPSNNSAPTQYSPVINSTHTQYSPDTNSAPTQYSPVTNSSEAPFRLNLRTRPSLSKQAIRLMEVWYHAHIDHPYPDIQDVEILATTGNITEEQVKKWFANKRNRSRNIRPISQIVRRKRQIQAAATNRIIRVPSFC</sequence>
<evidence type="ECO:0000256" key="2">
    <source>
        <dbReference type="ARBA" id="ARBA00023155"/>
    </source>
</evidence>
<dbReference type="PANTHER" id="PTHR11850">
    <property type="entry name" value="HOMEOBOX PROTEIN TRANSCRIPTION FACTORS"/>
    <property type="match status" value="1"/>
</dbReference>
<dbReference type="CDD" id="cd00086">
    <property type="entry name" value="homeodomain"/>
    <property type="match status" value="1"/>
</dbReference>
<reference evidence="7" key="1">
    <citation type="submission" date="2019-08" db="EMBL/GenBank/DDBJ databases">
        <title>The improved chromosome-level genome for the pearl oyster Pinctada fucata martensii using PacBio sequencing and Hi-C.</title>
        <authorList>
            <person name="Zheng Z."/>
        </authorList>
    </citation>
    <scope>NUCLEOTIDE SEQUENCE</scope>
    <source>
        <strain evidence="7">ZZ-2019</strain>
        <tissue evidence="7">Adductor muscle</tissue>
    </source>
</reference>
<evidence type="ECO:0000313" key="8">
    <source>
        <dbReference type="Proteomes" id="UP001186944"/>
    </source>
</evidence>
<evidence type="ECO:0000256" key="4">
    <source>
        <dbReference type="PROSITE-ProRule" id="PRU00108"/>
    </source>
</evidence>
<dbReference type="AlphaFoldDB" id="A0AA89BXF5"/>
<evidence type="ECO:0000256" key="5">
    <source>
        <dbReference type="SAM" id="MobiDB-lite"/>
    </source>
</evidence>
<organism evidence="7 8">
    <name type="scientific">Pinctada imbricata</name>
    <name type="common">Atlantic pearl-oyster</name>
    <name type="synonym">Pinctada martensii</name>
    <dbReference type="NCBI Taxonomy" id="66713"/>
    <lineage>
        <taxon>Eukaryota</taxon>
        <taxon>Metazoa</taxon>
        <taxon>Spiralia</taxon>
        <taxon>Lophotrochozoa</taxon>
        <taxon>Mollusca</taxon>
        <taxon>Bivalvia</taxon>
        <taxon>Autobranchia</taxon>
        <taxon>Pteriomorphia</taxon>
        <taxon>Pterioida</taxon>
        <taxon>Pterioidea</taxon>
        <taxon>Pteriidae</taxon>
        <taxon>Pinctada</taxon>
    </lineage>
</organism>
<protein>
    <recommendedName>
        <fullName evidence="6">Homeobox domain-containing protein</fullName>
    </recommendedName>
</protein>
<feature type="DNA-binding region" description="Homeobox" evidence="4">
    <location>
        <begin position="376"/>
        <end position="438"/>
    </location>
</feature>
<dbReference type="Pfam" id="PF05920">
    <property type="entry name" value="Homeobox_KN"/>
    <property type="match status" value="1"/>
</dbReference>
<keyword evidence="2 4" id="KW-0371">Homeobox</keyword>
<dbReference type="GO" id="GO:0006355">
    <property type="term" value="P:regulation of DNA-templated transcription"/>
    <property type="evidence" value="ECO:0007669"/>
    <property type="project" value="InterPro"/>
</dbReference>
<keyword evidence="1 4" id="KW-0238">DNA-binding</keyword>
<dbReference type="GO" id="GO:0005634">
    <property type="term" value="C:nucleus"/>
    <property type="evidence" value="ECO:0007669"/>
    <property type="project" value="UniProtKB-SubCell"/>
</dbReference>
<evidence type="ECO:0000313" key="7">
    <source>
        <dbReference type="EMBL" id="KAK3100114.1"/>
    </source>
</evidence>
<dbReference type="SMART" id="SM00389">
    <property type="entry name" value="HOX"/>
    <property type="match status" value="1"/>
</dbReference>
<dbReference type="InterPro" id="IPR050224">
    <property type="entry name" value="TALE_homeobox"/>
</dbReference>
<comment type="subcellular location">
    <subcellularLocation>
        <location evidence="4">Nucleus</location>
    </subcellularLocation>
</comment>
<feature type="domain" description="Homeobox" evidence="6">
    <location>
        <begin position="374"/>
        <end position="437"/>
    </location>
</feature>
<feature type="region of interest" description="Disordered" evidence="5">
    <location>
        <begin position="228"/>
        <end position="368"/>
    </location>
</feature>
<comment type="caution">
    <text evidence="7">The sequence shown here is derived from an EMBL/GenBank/DDBJ whole genome shotgun (WGS) entry which is preliminary data.</text>
</comment>
<dbReference type="Gene3D" id="1.10.10.60">
    <property type="entry name" value="Homeodomain-like"/>
    <property type="match status" value="1"/>
</dbReference>
<dbReference type="InterPro" id="IPR009057">
    <property type="entry name" value="Homeodomain-like_sf"/>
</dbReference>